<sequence>MNKSLITTCLCILFIFIPFLNNPHNINTVNAEKAIPSHAKWGKIAMQKATEKYPSAKIYDYLHVKREQRGNYSVEIFKLWLNENNNKFEVMVHIKFEATTEKIVNVSIQKNISSRVAAPIPDRKYSHIVYYYTEEGILYDQQFQRAFEQLERPDMIKCKILLEQNGQESELGFVLNNVENANGKQLHARMKRHINYLIKREKSNSRKIVSIRVLELSYDYNEREKENPRGGKEIDILFKGGKDTKIKKFNKEEREKALKEFFKNR</sequence>
<dbReference type="InterPro" id="IPR024987">
    <property type="entry name" value="DUF3889"/>
</dbReference>
<dbReference type="Gene3D" id="3.10.450.390">
    <property type="entry name" value="Protein of unknown function DUF3889"/>
    <property type="match status" value="1"/>
</dbReference>
<evidence type="ECO:0000313" key="2">
    <source>
        <dbReference type="EMBL" id="MDD9781444.1"/>
    </source>
</evidence>
<dbReference type="EMBL" id="JARAOX010000112">
    <property type="protein sequence ID" value="MDD9781444.1"/>
    <property type="molecule type" value="Genomic_DNA"/>
</dbReference>
<comment type="caution">
    <text evidence="2">The sequence shown here is derived from an EMBL/GenBank/DDBJ whole genome shotgun (WGS) entry which is preliminary data.</text>
</comment>
<gene>
    <name evidence="2" type="ORF">PVE99_03315</name>
</gene>
<dbReference type="Proteomes" id="UP001213771">
    <property type="component" value="Unassembled WGS sequence"/>
</dbReference>
<keyword evidence="1" id="KW-0732">Signal</keyword>
<dbReference type="Pfam" id="PF13028">
    <property type="entry name" value="DUF3889"/>
    <property type="match status" value="1"/>
</dbReference>
<accession>A0ABD4WMN1</accession>
<feature type="chain" id="PRO_5044766338" evidence="1">
    <location>
        <begin position="21"/>
        <end position="265"/>
    </location>
</feature>
<evidence type="ECO:0000313" key="3">
    <source>
        <dbReference type="Proteomes" id="UP001213771"/>
    </source>
</evidence>
<dbReference type="AlphaFoldDB" id="A0ABD4WMN1"/>
<feature type="signal peptide" evidence="1">
    <location>
        <begin position="1"/>
        <end position="20"/>
    </location>
</feature>
<organism evidence="2 3">
    <name type="scientific">Priestia megaterium</name>
    <name type="common">Bacillus megaterium</name>
    <dbReference type="NCBI Taxonomy" id="1404"/>
    <lineage>
        <taxon>Bacteria</taxon>
        <taxon>Bacillati</taxon>
        <taxon>Bacillota</taxon>
        <taxon>Bacilli</taxon>
        <taxon>Bacillales</taxon>
        <taxon>Bacillaceae</taxon>
        <taxon>Priestia</taxon>
    </lineage>
</organism>
<evidence type="ECO:0000256" key="1">
    <source>
        <dbReference type="SAM" id="SignalP"/>
    </source>
</evidence>
<proteinExistence type="predicted"/>
<name>A0ABD4WMN1_PRIMG</name>
<protein>
    <submittedName>
        <fullName evidence="2">DUF3889 domain-containing protein</fullName>
    </submittedName>
</protein>
<dbReference type="RefSeq" id="WP_274588570.1">
    <property type="nucleotide sequence ID" value="NZ_JARAOX010000112.1"/>
</dbReference>
<reference evidence="2 3" key="1">
    <citation type="submission" date="2023-02" db="EMBL/GenBank/DDBJ databases">
        <authorList>
            <person name="Olszewska D."/>
        </authorList>
    </citation>
    <scope>NUCLEOTIDE SEQUENCE [LARGE SCALE GENOMIC DNA]</scope>
    <source>
        <strain evidence="2 3">FDU301</strain>
    </source>
</reference>